<feature type="transmembrane region" description="Helical" evidence="2">
    <location>
        <begin position="152"/>
        <end position="170"/>
    </location>
</feature>
<feature type="transmembrane region" description="Helical" evidence="2">
    <location>
        <begin position="288"/>
        <end position="307"/>
    </location>
</feature>
<evidence type="ECO:0000313" key="5">
    <source>
        <dbReference type="Proteomes" id="UP000272400"/>
    </source>
</evidence>
<feature type="transmembrane region" description="Helical" evidence="2">
    <location>
        <begin position="20"/>
        <end position="40"/>
    </location>
</feature>
<comment type="caution">
    <text evidence="4">The sequence shown here is derived from an EMBL/GenBank/DDBJ whole genome shotgun (WGS) entry which is preliminary data.</text>
</comment>
<feature type="transmembrane region" description="Helical" evidence="2">
    <location>
        <begin position="213"/>
        <end position="230"/>
    </location>
</feature>
<dbReference type="InterPro" id="IPR008979">
    <property type="entry name" value="Galactose-bd-like_sf"/>
</dbReference>
<feature type="transmembrane region" description="Helical" evidence="2">
    <location>
        <begin position="176"/>
        <end position="201"/>
    </location>
</feature>
<evidence type="ECO:0000313" key="4">
    <source>
        <dbReference type="EMBL" id="ROO89933.1"/>
    </source>
</evidence>
<keyword evidence="5" id="KW-1185">Reference proteome</keyword>
<dbReference type="InterPro" id="IPR021798">
    <property type="entry name" value="AftD_N"/>
</dbReference>
<evidence type="ECO:0000256" key="1">
    <source>
        <dbReference type="SAM" id="MobiDB-lite"/>
    </source>
</evidence>
<keyword evidence="2" id="KW-0472">Membrane</keyword>
<protein>
    <submittedName>
        <fullName evidence="4">Arabinofuranan 3-O-arabinosyltransferase</fullName>
    </submittedName>
</protein>
<feature type="transmembrane region" description="Helical" evidence="2">
    <location>
        <begin position="1266"/>
        <end position="1288"/>
    </location>
</feature>
<evidence type="ECO:0000256" key="2">
    <source>
        <dbReference type="SAM" id="Phobius"/>
    </source>
</evidence>
<reference evidence="4 5" key="1">
    <citation type="submission" date="2018-11" db="EMBL/GenBank/DDBJ databases">
        <title>Sequencing the genomes of 1000 actinobacteria strains.</title>
        <authorList>
            <person name="Klenk H.-P."/>
        </authorList>
    </citation>
    <scope>NUCLEOTIDE SEQUENCE [LARGE SCALE GENOMIC DNA]</scope>
    <source>
        <strain evidence="4 5">DSM 44254</strain>
    </source>
</reference>
<gene>
    <name evidence="4" type="ORF">EDD29_7643</name>
</gene>
<feature type="transmembrane region" description="Helical" evidence="2">
    <location>
        <begin position="1165"/>
        <end position="1186"/>
    </location>
</feature>
<dbReference type="GO" id="GO:0016740">
    <property type="term" value="F:transferase activity"/>
    <property type="evidence" value="ECO:0007669"/>
    <property type="project" value="UniProtKB-KW"/>
</dbReference>
<evidence type="ECO:0000259" key="3">
    <source>
        <dbReference type="Pfam" id="PF11847"/>
    </source>
</evidence>
<dbReference type="Pfam" id="PF11847">
    <property type="entry name" value="GT-C_AftD"/>
    <property type="match status" value="1"/>
</dbReference>
<dbReference type="Gene3D" id="2.60.120.260">
    <property type="entry name" value="Galactose-binding domain-like"/>
    <property type="match status" value="1"/>
</dbReference>
<accession>A0A3N1D8R2</accession>
<dbReference type="OrthoDB" id="5242711at2"/>
<feature type="transmembrane region" description="Helical" evidence="2">
    <location>
        <begin position="1206"/>
        <end position="1228"/>
    </location>
</feature>
<sequence length="1341" mass="141575">MPSDARAGSATRTAREKVHTWVGALVLTTLAFVSAPGRIIPDTKLDMALNPGGFLGRALHLWDPSGAFGQVQNQAYGYFFPMGPFYLLGDAVRMAPWITQRLWLALVLCTAYFGVLRLTRALGLGGPGAQLVAAFAYALAPRAQTLVGINSAEFWPTAVLPWILLPLVTVRSPRRAAALSALAVVACGGINATAVFAVLLVPGLYLLFYRRRLLLWWLPLTAAASFWWLMPTFLMGRYVFPFLPYTETSATTTAITSLPNALRGASQWGAYLPGGFSPWWPAGNQLAGSWWLILATGLVAGLGVLGIRRSRHRVFLASTLLLGLAVVVAGHTGTLFSGEVRDLLDGPLGPLRNLHKFDALIRLPVVLGLASLAVSVPWRRVATVLVAASALPALTPGLAIPEAPVNVPGYMRQAADWLNDRDGTVLSVPGQQFGQYTYGRMMDDPLQSLLDGRWAGRMVAPAGSVGLARLLQTFDERFASGRGSPGLAQVLARMGVRYLFVRNDVERGVLGGAWPARVHDAIAAMPEVRLAASFGKDQGQKFTSATNSFDQRYPAVEVYEIPAAASRATVLEGAPLRVSGGPEALLALADEGLLDDGRPIVLNAGEGTDVASDTLRRRELSFSDLRGGVSPTMTADQEYLGTTPTKDFTEPGWADDQSVAAYSGIRDVTASTSAADAGASLGAGLMSQHAFAALDGDPGTQWTSAGWGGAVGEWLEVGFERARTPSTVDVAFAVSDLLGPSVSRVTVETDAGSLTQDVRKTRRSQRLKVPEGPTTRLRIEIAAIRTKNPFPLGTRAAITELRVPGVTPQRAIALPRSGSTVVFTGLNGYTPGCMQGSEGWVCSGYLAAQGEEGGGFVRTFTHLGGETRLTGGAIVSDPGLVAEYTGADGVRASSTLVDDAPAQPRSAFDGDPATAWTAELGDEDPSLTREFASPVTLSELRFDFAAERGITRVTVTGDDGEAQEALISAKGVVRFAPIRTRTLTLEFPGAPAIQIAEVTGPGLPTLATPKAVPDSCGSGPTFTLDGSRVRTRLVDAPAADVLAGRSVRFVSCRTVPLKAGERTLALEPGSFLVATAALRPAAQTPAASTAKAAETTRWEATSRTAEVQTTTGGYLSVPENFNEGWTAVLDGVTLRPVVLDGWRQGWELPAGASGTVELTYGPDRLYRLCLLAGLGLVLLVALLAALPGRPGAPARQPRDRDLRWGGAAFGLWTAGPLGLVAALAALGAARLLRPRRLPDALLVALAGLSAGSLVLAAYLYPRGLAVLYGPLSEQVPAVLCVLLAVLLLTPPPRQPLGGLLDEDMAEQREHQPEQHGDEQDEPEVEPVHVAAGEPVPAVDHQ</sequence>
<dbReference type="EMBL" id="RJKE01000001">
    <property type="protein sequence ID" value="ROO89933.1"/>
    <property type="molecule type" value="Genomic_DNA"/>
</dbReference>
<dbReference type="SUPFAM" id="SSF49785">
    <property type="entry name" value="Galactose-binding domain-like"/>
    <property type="match status" value="1"/>
</dbReference>
<name>A0A3N1D8R2_9ACTN</name>
<feature type="transmembrane region" description="Helical" evidence="2">
    <location>
        <begin position="314"/>
        <end position="337"/>
    </location>
</feature>
<dbReference type="Proteomes" id="UP000272400">
    <property type="component" value="Unassembled WGS sequence"/>
</dbReference>
<feature type="transmembrane region" description="Helical" evidence="2">
    <location>
        <begin position="1240"/>
        <end position="1260"/>
    </location>
</feature>
<keyword evidence="2" id="KW-1133">Transmembrane helix</keyword>
<feature type="compositionally biased region" description="Basic and acidic residues" evidence="1">
    <location>
        <begin position="1305"/>
        <end position="1317"/>
    </location>
</feature>
<feature type="region of interest" description="Disordered" evidence="1">
    <location>
        <begin position="1297"/>
        <end position="1341"/>
    </location>
</feature>
<feature type="domain" description="Alpha-(1-&gt;3)-arabinofuranosyltransferase N-terminal GT-C" evidence="3">
    <location>
        <begin position="26"/>
        <end position="638"/>
    </location>
</feature>
<keyword evidence="2" id="KW-0812">Transmembrane</keyword>
<keyword evidence="4" id="KW-0808">Transferase</keyword>
<proteinExistence type="predicted"/>
<feature type="transmembrane region" description="Helical" evidence="2">
    <location>
        <begin position="102"/>
        <end position="118"/>
    </location>
</feature>
<organism evidence="4 5">
    <name type="scientific">Actinocorallia herbida</name>
    <dbReference type="NCBI Taxonomy" id="58109"/>
    <lineage>
        <taxon>Bacteria</taxon>
        <taxon>Bacillati</taxon>
        <taxon>Actinomycetota</taxon>
        <taxon>Actinomycetes</taxon>
        <taxon>Streptosporangiales</taxon>
        <taxon>Thermomonosporaceae</taxon>
        <taxon>Actinocorallia</taxon>
    </lineage>
</organism>